<reference evidence="2" key="1">
    <citation type="submission" date="2020-02" db="EMBL/GenBank/DDBJ databases">
        <authorList>
            <person name="Meier V. D."/>
        </authorList>
    </citation>
    <scope>NUCLEOTIDE SEQUENCE</scope>
    <source>
        <strain evidence="2">AVDCRST_MAG13</strain>
    </source>
</reference>
<dbReference type="AlphaFoldDB" id="A0A6J4S8C9"/>
<evidence type="ECO:0000256" key="1">
    <source>
        <dbReference type="SAM" id="MobiDB-lite"/>
    </source>
</evidence>
<proteinExistence type="predicted"/>
<gene>
    <name evidence="2" type="ORF">AVDCRST_MAG13-1791</name>
</gene>
<organism evidence="2">
    <name type="scientific">uncultured Solirubrobacteraceae bacterium</name>
    <dbReference type="NCBI Taxonomy" id="1162706"/>
    <lineage>
        <taxon>Bacteria</taxon>
        <taxon>Bacillati</taxon>
        <taxon>Actinomycetota</taxon>
        <taxon>Thermoleophilia</taxon>
        <taxon>Solirubrobacterales</taxon>
        <taxon>Solirubrobacteraceae</taxon>
        <taxon>environmental samples</taxon>
    </lineage>
</organism>
<sequence>AGAPGGYPRGHDAHPLPTLRRQAALRHGPRRGGLLPRRPRLLPHLPQRPARGRLRRPRRVRPPQLPAAAPALLL</sequence>
<name>A0A6J4S8C9_9ACTN</name>
<feature type="region of interest" description="Disordered" evidence="1">
    <location>
        <begin position="26"/>
        <end position="74"/>
    </location>
</feature>
<feature type="compositionally biased region" description="Low complexity" evidence="1">
    <location>
        <begin position="32"/>
        <end position="49"/>
    </location>
</feature>
<feature type="compositionally biased region" description="Basic residues" evidence="1">
    <location>
        <begin position="50"/>
        <end position="61"/>
    </location>
</feature>
<evidence type="ECO:0000313" key="2">
    <source>
        <dbReference type="EMBL" id="CAA9492040.1"/>
    </source>
</evidence>
<dbReference type="EMBL" id="CADCVO010000279">
    <property type="protein sequence ID" value="CAA9492040.1"/>
    <property type="molecule type" value="Genomic_DNA"/>
</dbReference>
<feature type="non-terminal residue" evidence="2">
    <location>
        <position position="74"/>
    </location>
</feature>
<feature type="non-terminal residue" evidence="2">
    <location>
        <position position="1"/>
    </location>
</feature>
<protein>
    <submittedName>
        <fullName evidence="2">Uncharacterized protein</fullName>
    </submittedName>
</protein>
<accession>A0A6J4S8C9</accession>